<sequence>MEYNNLTKNKAPETAAVLESIPSWILRWGILIMTIIVAIVIISSIRLIHFQYNFSTNAHVESGSLVFSKTLNNDIDIEEIEYILIGNSKPLRINDLYISSNKKNIIIKTPSDYLDTLNVENTVKIEVFQKKSLLEIIVGDIN</sequence>
<evidence type="ECO:0000313" key="3">
    <source>
        <dbReference type="Proteomes" id="UP000295390"/>
    </source>
</evidence>
<keyword evidence="3" id="KW-1185">Reference proteome</keyword>
<protein>
    <submittedName>
        <fullName evidence="2">Uncharacterized protein</fullName>
    </submittedName>
</protein>
<proteinExistence type="predicted"/>
<keyword evidence="1" id="KW-0472">Membrane</keyword>
<keyword evidence="1" id="KW-1133">Transmembrane helix</keyword>
<dbReference type="AlphaFoldDB" id="A0A4R6TGV2"/>
<organism evidence="2 3">
    <name type="scientific">Tenacibaculum caenipelagi</name>
    <dbReference type="NCBI Taxonomy" id="1325435"/>
    <lineage>
        <taxon>Bacteria</taxon>
        <taxon>Pseudomonadati</taxon>
        <taxon>Bacteroidota</taxon>
        <taxon>Flavobacteriia</taxon>
        <taxon>Flavobacteriales</taxon>
        <taxon>Flavobacteriaceae</taxon>
        <taxon>Tenacibaculum</taxon>
    </lineage>
</organism>
<comment type="caution">
    <text evidence="2">The sequence shown here is derived from an EMBL/GenBank/DDBJ whole genome shotgun (WGS) entry which is preliminary data.</text>
</comment>
<gene>
    <name evidence="2" type="ORF">DFQ07_1879</name>
</gene>
<dbReference type="Proteomes" id="UP000295390">
    <property type="component" value="Unassembled WGS sequence"/>
</dbReference>
<reference evidence="2 3" key="1">
    <citation type="submission" date="2019-03" db="EMBL/GenBank/DDBJ databases">
        <title>Genomic Encyclopedia of Type Strains, Phase III (KMG-III): the genomes of soil and plant-associated and newly described type strains.</title>
        <authorList>
            <person name="Whitman W."/>
        </authorList>
    </citation>
    <scope>NUCLEOTIDE SEQUENCE [LARGE SCALE GENOMIC DNA]</scope>
    <source>
        <strain evidence="2 3">CECT 8283</strain>
    </source>
</reference>
<dbReference type="EMBL" id="SNYH01000004">
    <property type="protein sequence ID" value="TDQ25457.1"/>
    <property type="molecule type" value="Genomic_DNA"/>
</dbReference>
<dbReference type="RefSeq" id="WP_133536060.1">
    <property type="nucleotide sequence ID" value="NZ_SNYH01000004.1"/>
</dbReference>
<accession>A0A4R6TGV2</accession>
<keyword evidence="1" id="KW-0812">Transmembrane</keyword>
<name>A0A4R6TGV2_9FLAO</name>
<evidence type="ECO:0000313" key="2">
    <source>
        <dbReference type="EMBL" id="TDQ25457.1"/>
    </source>
</evidence>
<feature type="transmembrane region" description="Helical" evidence="1">
    <location>
        <begin position="25"/>
        <end position="48"/>
    </location>
</feature>
<evidence type="ECO:0000256" key="1">
    <source>
        <dbReference type="SAM" id="Phobius"/>
    </source>
</evidence>